<reference evidence="2 3" key="1">
    <citation type="submission" date="2019-11" db="EMBL/GenBank/DDBJ databases">
        <title>Genome of Strain BIT-d1.</title>
        <authorList>
            <person name="Yang Y."/>
        </authorList>
    </citation>
    <scope>NUCLEOTIDE SEQUENCE [LARGE SCALE GENOMIC DNA]</scope>
    <source>
        <strain evidence="2 3">BIT-d1</strain>
    </source>
</reference>
<dbReference type="PANTHER" id="PTHR42852">
    <property type="entry name" value="THIOL:DISULFIDE INTERCHANGE PROTEIN DSBE"/>
    <property type="match status" value="1"/>
</dbReference>
<organism evidence="2 3">
    <name type="scientific">Myroides albus</name>
    <dbReference type="NCBI Taxonomy" id="2562892"/>
    <lineage>
        <taxon>Bacteria</taxon>
        <taxon>Pseudomonadati</taxon>
        <taxon>Bacteroidota</taxon>
        <taxon>Flavobacteriia</taxon>
        <taxon>Flavobacteriales</taxon>
        <taxon>Flavobacteriaceae</taxon>
        <taxon>Myroides</taxon>
    </lineage>
</organism>
<dbReference type="AlphaFoldDB" id="A0A6I3LRV9"/>
<dbReference type="InterPro" id="IPR050553">
    <property type="entry name" value="Thioredoxin_ResA/DsbE_sf"/>
</dbReference>
<dbReference type="GO" id="GO:0016209">
    <property type="term" value="F:antioxidant activity"/>
    <property type="evidence" value="ECO:0007669"/>
    <property type="project" value="InterPro"/>
</dbReference>
<sequence length="208" mass="23462">MKEIKQALAEVTQGMQTQLPIEVLTAFGDSIADLKTQEFGRVSEVGMAFPSVPVVDENEQLISIVDLFKGKKALVSFVRGSWCPFCNVELAHLMSYQKELEEKGVEVIVVSPMNVALLKKWKAEMQMPFRIVQDWGLAIGKALGINFELQDFVQPHYEALGLDLKLLNQTEKVELSVPAVYFVDEEGMIGYRYLDVDYSNRLDLKSIL</sequence>
<dbReference type="OrthoDB" id="9809746at2"/>
<dbReference type="SUPFAM" id="SSF52833">
    <property type="entry name" value="Thioredoxin-like"/>
    <property type="match status" value="1"/>
</dbReference>
<comment type="caution">
    <text evidence="2">The sequence shown here is derived from an EMBL/GenBank/DDBJ whole genome shotgun (WGS) entry which is preliminary data.</text>
</comment>
<gene>
    <name evidence="2" type="ORF">GJV76_11940</name>
</gene>
<dbReference type="PANTHER" id="PTHR42852:SF13">
    <property type="entry name" value="PROTEIN DIPZ"/>
    <property type="match status" value="1"/>
</dbReference>
<protein>
    <submittedName>
        <fullName evidence="2">Redoxin domain-containing protein</fullName>
    </submittedName>
</protein>
<dbReference type="InterPro" id="IPR013766">
    <property type="entry name" value="Thioredoxin_domain"/>
</dbReference>
<dbReference type="EMBL" id="WMJX01000031">
    <property type="protein sequence ID" value="MTG98832.1"/>
    <property type="molecule type" value="Genomic_DNA"/>
</dbReference>
<dbReference type="InterPro" id="IPR036249">
    <property type="entry name" value="Thioredoxin-like_sf"/>
</dbReference>
<evidence type="ECO:0000259" key="1">
    <source>
        <dbReference type="PROSITE" id="PS51352"/>
    </source>
</evidence>
<evidence type="ECO:0000313" key="3">
    <source>
        <dbReference type="Proteomes" id="UP000438760"/>
    </source>
</evidence>
<dbReference type="RefSeq" id="WP_155092846.1">
    <property type="nucleotide sequence ID" value="NZ_CP102754.1"/>
</dbReference>
<name>A0A6I3LRV9_9FLAO</name>
<accession>A0A6I3LRV9</accession>
<evidence type="ECO:0000313" key="2">
    <source>
        <dbReference type="EMBL" id="MTG98832.1"/>
    </source>
</evidence>
<dbReference type="InterPro" id="IPR000866">
    <property type="entry name" value="AhpC/TSA"/>
</dbReference>
<dbReference type="GO" id="GO:0016491">
    <property type="term" value="F:oxidoreductase activity"/>
    <property type="evidence" value="ECO:0007669"/>
    <property type="project" value="InterPro"/>
</dbReference>
<dbReference type="Pfam" id="PF00578">
    <property type="entry name" value="AhpC-TSA"/>
    <property type="match status" value="1"/>
</dbReference>
<proteinExistence type="predicted"/>
<dbReference type="Proteomes" id="UP000438760">
    <property type="component" value="Unassembled WGS sequence"/>
</dbReference>
<feature type="domain" description="Thioredoxin" evidence="1">
    <location>
        <begin position="43"/>
        <end position="208"/>
    </location>
</feature>
<dbReference type="Gene3D" id="3.40.30.10">
    <property type="entry name" value="Glutaredoxin"/>
    <property type="match status" value="1"/>
</dbReference>
<dbReference type="PROSITE" id="PS51352">
    <property type="entry name" value="THIOREDOXIN_2"/>
    <property type="match status" value="1"/>
</dbReference>
<keyword evidence="3" id="KW-1185">Reference proteome</keyword>